<comment type="caution">
    <text evidence="1">The sequence shown here is derived from an EMBL/GenBank/DDBJ whole genome shotgun (WGS) entry which is preliminary data.</text>
</comment>
<keyword evidence="2" id="KW-1185">Reference proteome</keyword>
<accession>A0AAV6Y8W9</accession>
<dbReference type="Proteomes" id="UP000826271">
    <property type="component" value="Unassembled WGS sequence"/>
</dbReference>
<evidence type="ECO:0000313" key="2">
    <source>
        <dbReference type="Proteomes" id="UP000826271"/>
    </source>
</evidence>
<dbReference type="AlphaFoldDB" id="A0AAV6Y8W9"/>
<dbReference type="EMBL" id="WHWC01000002">
    <property type="protein sequence ID" value="KAG8387780.1"/>
    <property type="molecule type" value="Genomic_DNA"/>
</dbReference>
<protein>
    <submittedName>
        <fullName evidence="1">Uncharacterized protein</fullName>
    </submittedName>
</protein>
<gene>
    <name evidence="1" type="ORF">BUALT_Bualt02G0056800</name>
</gene>
<organism evidence="1 2">
    <name type="scientific">Buddleja alternifolia</name>
    <dbReference type="NCBI Taxonomy" id="168488"/>
    <lineage>
        <taxon>Eukaryota</taxon>
        <taxon>Viridiplantae</taxon>
        <taxon>Streptophyta</taxon>
        <taxon>Embryophyta</taxon>
        <taxon>Tracheophyta</taxon>
        <taxon>Spermatophyta</taxon>
        <taxon>Magnoliopsida</taxon>
        <taxon>eudicotyledons</taxon>
        <taxon>Gunneridae</taxon>
        <taxon>Pentapetalae</taxon>
        <taxon>asterids</taxon>
        <taxon>lamiids</taxon>
        <taxon>Lamiales</taxon>
        <taxon>Scrophulariaceae</taxon>
        <taxon>Buddlejeae</taxon>
        <taxon>Buddleja</taxon>
    </lineage>
</organism>
<name>A0AAV6Y8W9_9LAMI</name>
<evidence type="ECO:0000313" key="1">
    <source>
        <dbReference type="EMBL" id="KAG8387780.1"/>
    </source>
</evidence>
<proteinExistence type="predicted"/>
<sequence>MEIGNLSISLGDIHGLVGLHVRGDFYDEVVPTAKELMGEFTAIFPIHYVYSGIRCYLLTYFYSRIKTVRAQRVKYAGEGLLLSGPHLQSLSYQEIPLHHQVILKINLKEQEPISERSIDTPKQPSSPNQDIIFDETIPIKGNEIIFSLSCSNEDYSGQWQLQKRLKVLDLDNISINSHFFEDVLCSTLLLGDLGQYLANLEKEVLATSSGTAGSVKEVNPFNFPEANSTPHSSGNSVHLLEINSDVDILIGDMKKFVQDTLTLGSLLKLCFEDSSNYAHVKSTYA</sequence>
<reference evidence="1" key="1">
    <citation type="submission" date="2019-10" db="EMBL/GenBank/DDBJ databases">
        <authorList>
            <person name="Zhang R."/>
            <person name="Pan Y."/>
            <person name="Wang J."/>
            <person name="Ma R."/>
            <person name="Yu S."/>
        </authorList>
    </citation>
    <scope>NUCLEOTIDE SEQUENCE</scope>
    <source>
        <strain evidence="1">LA-IB0</strain>
        <tissue evidence="1">Leaf</tissue>
    </source>
</reference>